<feature type="domain" description="Response regulatory" evidence="4">
    <location>
        <begin position="11"/>
        <end position="127"/>
    </location>
</feature>
<keyword evidence="2" id="KW-0902">Two-component regulatory system</keyword>
<evidence type="ECO:0000259" key="4">
    <source>
        <dbReference type="PROSITE" id="PS50110"/>
    </source>
</evidence>
<feature type="modified residue" description="4-aspartylphosphate" evidence="3">
    <location>
        <position position="60"/>
    </location>
</feature>
<sequence>MSQAAGLSGLKVLVIDDSNTIRRSAEIFLKQAGCEVLLAEDGFDALAKIADHEPDLIFCDILMPRLDGYQTCALIKKSPRYRDIPVIMLSSKDGLFDRARGRMVGSDQYLTKPFTKDTLIRTVGEHLNRSVAAANSAGKSAGASDASEPGTAASVATGITLSFAATA</sequence>
<dbReference type="InterPro" id="IPR050595">
    <property type="entry name" value="Bact_response_regulator"/>
</dbReference>
<dbReference type="PANTHER" id="PTHR44591:SF14">
    <property type="entry name" value="PROTEIN PILG"/>
    <property type="match status" value="1"/>
</dbReference>
<reference evidence="5 6" key="1">
    <citation type="submission" date="2019-06" db="EMBL/GenBank/DDBJ databases">
        <title>Quisquiliibacterium sp. nov., isolated from a maize field.</title>
        <authorList>
            <person name="Lin S.-Y."/>
            <person name="Tsai C.-F."/>
            <person name="Young C.-C."/>
        </authorList>
    </citation>
    <scope>NUCLEOTIDE SEQUENCE [LARGE SCALE GENOMIC DNA]</scope>
    <source>
        <strain evidence="5 6">CC-CFT501</strain>
    </source>
</reference>
<dbReference type="PANTHER" id="PTHR44591">
    <property type="entry name" value="STRESS RESPONSE REGULATOR PROTEIN 1"/>
    <property type="match status" value="1"/>
</dbReference>
<dbReference type="SUPFAM" id="SSF52172">
    <property type="entry name" value="CheY-like"/>
    <property type="match status" value="1"/>
</dbReference>
<evidence type="ECO:0000256" key="2">
    <source>
        <dbReference type="ARBA" id="ARBA00023012"/>
    </source>
</evidence>
<proteinExistence type="predicted"/>
<gene>
    <name evidence="5" type="ORF">FHP08_09955</name>
</gene>
<dbReference type="PROSITE" id="PS50110">
    <property type="entry name" value="RESPONSE_REGULATORY"/>
    <property type="match status" value="1"/>
</dbReference>
<dbReference type="SMART" id="SM00448">
    <property type="entry name" value="REC"/>
    <property type="match status" value="1"/>
</dbReference>
<name>A0A5C8NZE5_9BURK</name>
<dbReference type="OrthoDB" id="9800897at2"/>
<dbReference type="InterPro" id="IPR001789">
    <property type="entry name" value="Sig_transdc_resp-reg_receiver"/>
</dbReference>
<evidence type="ECO:0000313" key="5">
    <source>
        <dbReference type="EMBL" id="TXL66375.1"/>
    </source>
</evidence>
<dbReference type="Proteomes" id="UP000321548">
    <property type="component" value="Unassembled WGS sequence"/>
</dbReference>
<protein>
    <submittedName>
        <fullName evidence="5">Response regulator</fullName>
    </submittedName>
</protein>
<organism evidence="5 6">
    <name type="scientific">Zeimonas arvi</name>
    <dbReference type="NCBI Taxonomy" id="2498847"/>
    <lineage>
        <taxon>Bacteria</taxon>
        <taxon>Pseudomonadati</taxon>
        <taxon>Pseudomonadota</taxon>
        <taxon>Betaproteobacteria</taxon>
        <taxon>Burkholderiales</taxon>
        <taxon>Burkholderiaceae</taxon>
        <taxon>Zeimonas</taxon>
    </lineage>
</organism>
<evidence type="ECO:0000256" key="3">
    <source>
        <dbReference type="PROSITE-ProRule" id="PRU00169"/>
    </source>
</evidence>
<dbReference type="InterPro" id="IPR011006">
    <property type="entry name" value="CheY-like_superfamily"/>
</dbReference>
<keyword evidence="1 3" id="KW-0597">Phosphoprotein</keyword>
<dbReference type="EMBL" id="VDUY01000003">
    <property type="protein sequence ID" value="TXL66375.1"/>
    <property type="molecule type" value="Genomic_DNA"/>
</dbReference>
<keyword evidence="6" id="KW-1185">Reference proteome</keyword>
<dbReference type="AlphaFoldDB" id="A0A5C8NZE5"/>
<dbReference type="GO" id="GO:0000160">
    <property type="term" value="P:phosphorelay signal transduction system"/>
    <property type="evidence" value="ECO:0007669"/>
    <property type="project" value="UniProtKB-KW"/>
</dbReference>
<accession>A0A5C8NZE5</accession>
<evidence type="ECO:0000313" key="6">
    <source>
        <dbReference type="Proteomes" id="UP000321548"/>
    </source>
</evidence>
<evidence type="ECO:0000256" key="1">
    <source>
        <dbReference type="ARBA" id="ARBA00022553"/>
    </source>
</evidence>
<dbReference type="Gene3D" id="3.40.50.2300">
    <property type="match status" value="1"/>
</dbReference>
<comment type="caution">
    <text evidence="5">The sequence shown here is derived from an EMBL/GenBank/DDBJ whole genome shotgun (WGS) entry which is preliminary data.</text>
</comment>
<dbReference type="Pfam" id="PF00072">
    <property type="entry name" value="Response_reg"/>
    <property type="match status" value="1"/>
</dbReference>